<sequence length="501" mass="55139">MESAIAAVAGELVSRFISFALNRCCSSSYERSEEKRERLRHLLMRSHTVVEEADARHITNSGMLTQLKVLSEAMYQGYHALDALRFQLDDEVSDDDSPACSSSATRRLKRRRAVLAPAAKGEGKAQAALENLETAMANSAEFVALLCGCERLSRRPYDAYLYLGSIMFGRHAEKQRLLNFLLQQQPGDDGAPPPVLPIVGALAAGKKTLVAHVCADDRVRSKFASVLHLRGDDFLLNTVHHEKAMLLGVSSLVVVELVSDVGDEEWDAFYSFVARAASAGSKVIVIAKHARSVARFGGSARPPIFLGALSYEEFWYLFKNLAFQAADPGEHPRLVHIAEGFAKELHQGGSLVAANALADVLRRNLNAQVWLSILNRCRRVVEKNLCAYGQQPKLLLEQGREVDITEFVVPSPAGIGHLRMIPCTSRGSSKAYSRVVNDLPKVAFGELLLDPSVRPKGEFSLLTWKSRLPPYTSFINFVPDCTADMPQGHSLSGRKRQAVPF</sequence>
<evidence type="ECO:0008006" key="2">
    <source>
        <dbReference type="Google" id="ProtNLM"/>
    </source>
</evidence>
<comment type="caution">
    <text evidence="1">The sequence shown here is derived from an EMBL/GenBank/DDBJ whole genome shotgun (WGS) entry which is preliminary data.</text>
</comment>
<dbReference type="EMBL" id="NCVQ01000006">
    <property type="protein sequence ID" value="PWZ24882.1"/>
    <property type="molecule type" value="Genomic_DNA"/>
</dbReference>
<evidence type="ECO:0000313" key="1">
    <source>
        <dbReference type="EMBL" id="PWZ24882.1"/>
    </source>
</evidence>
<dbReference type="Proteomes" id="UP000251960">
    <property type="component" value="Chromosome 5"/>
</dbReference>
<dbReference type="OrthoDB" id="593438at2759"/>
<dbReference type="KEGG" id="zma:100275339"/>
<dbReference type="OMA" id="EEYWYLL"/>
<reference evidence="1" key="1">
    <citation type="journal article" date="2018" name="Nat. Genet.">
        <title>Extensive intraspecific gene order and gene structural variations between Mo17 and other maize genomes.</title>
        <authorList>
            <person name="Sun S."/>
            <person name="Zhou Y."/>
            <person name="Chen J."/>
            <person name="Shi J."/>
            <person name="Zhao H."/>
            <person name="Zhao H."/>
            <person name="Song W."/>
            <person name="Zhang M."/>
            <person name="Cui Y."/>
            <person name="Dong X."/>
            <person name="Liu H."/>
            <person name="Ma X."/>
            <person name="Jiao Y."/>
            <person name="Wang B."/>
            <person name="Wei X."/>
            <person name="Stein J.C."/>
            <person name="Glaubitz J.C."/>
            <person name="Lu F."/>
            <person name="Yu G."/>
            <person name="Liang C."/>
            <person name="Fengler K."/>
            <person name="Li B."/>
            <person name="Rafalski A."/>
            <person name="Schnable P.S."/>
            <person name="Ware D.H."/>
            <person name="Buckler E.S."/>
            <person name="Lai J."/>
        </authorList>
    </citation>
    <scope>NUCLEOTIDE SEQUENCE [LARGE SCALE GENOMIC DNA]</scope>
    <source>
        <tissue evidence="1">Seedling</tissue>
    </source>
</reference>
<dbReference type="PANTHER" id="PTHR33377">
    <property type="entry name" value="OS10G0134700 PROTEIN-RELATED"/>
    <property type="match status" value="1"/>
</dbReference>
<accession>A0A8J8XJI9</accession>
<proteinExistence type="predicted"/>
<dbReference type="AlphaFoldDB" id="A0A8J8XJI9"/>
<dbReference type="SUPFAM" id="SSF52540">
    <property type="entry name" value="P-loop containing nucleoside triphosphate hydrolases"/>
    <property type="match status" value="1"/>
</dbReference>
<gene>
    <name evidence="1" type="ORF">Zm00014a_005055</name>
</gene>
<dbReference type="PANTHER" id="PTHR33377:SF16">
    <property type="entry name" value="RX N-TERMINAL DOMAIN-CONTAINING PROTEIN"/>
    <property type="match status" value="1"/>
</dbReference>
<name>A0A8J8XJI9_MAIZE</name>
<dbReference type="InterPro" id="IPR027417">
    <property type="entry name" value="P-loop_NTPase"/>
</dbReference>
<organism evidence="1">
    <name type="scientific">Zea mays</name>
    <name type="common">Maize</name>
    <dbReference type="NCBI Taxonomy" id="4577"/>
    <lineage>
        <taxon>Eukaryota</taxon>
        <taxon>Viridiplantae</taxon>
        <taxon>Streptophyta</taxon>
        <taxon>Embryophyta</taxon>
        <taxon>Tracheophyta</taxon>
        <taxon>Spermatophyta</taxon>
        <taxon>Magnoliopsida</taxon>
        <taxon>Liliopsida</taxon>
        <taxon>Poales</taxon>
        <taxon>Poaceae</taxon>
        <taxon>PACMAD clade</taxon>
        <taxon>Panicoideae</taxon>
        <taxon>Andropogonodae</taxon>
        <taxon>Andropogoneae</taxon>
        <taxon>Tripsacinae</taxon>
        <taxon>Zea</taxon>
    </lineage>
</organism>
<protein>
    <recommendedName>
        <fullName evidence="2">Rx N-terminal domain-containing protein</fullName>
    </recommendedName>
</protein>
<dbReference type="HOGENOM" id="CLU_001090_0_0_1"/>